<dbReference type="PROSITE" id="PS51480">
    <property type="entry name" value="DHAL"/>
    <property type="match status" value="1"/>
</dbReference>
<evidence type="ECO:0000313" key="5">
    <source>
        <dbReference type="Proteomes" id="UP000053048"/>
    </source>
</evidence>
<evidence type="ECO:0000313" key="4">
    <source>
        <dbReference type="EMBL" id="KTB71676.1"/>
    </source>
</evidence>
<dbReference type="InterPro" id="IPR050861">
    <property type="entry name" value="Dihydroxyacetone_Kinase"/>
</dbReference>
<dbReference type="InterPro" id="IPR012737">
    <property type="entry name" value="DhaK_L_YcgS"/>
</dbReference>
<comment type="caution">
    <text evidence="4">The sequence shown here is derived from an EMBL/GenBank/DDBJ whole genome shotgun (WGS) entry which is preliminary data.</text>
</comment>
<keyword evidence="5" id="KW-1185">Reference proteome</keyword>
<reference evidence="4 5" key="1">
    <citation type="submission" date="2015-09" db="EMBL/GenBank/DDBJ databases">
        <title>Genome sequence of ICMP 13104.</title>
        <authorList>
            <person name="Visnovsky S."/>
            <person name="Lu A."/>
            <person name="Panda P."/>
            <person name="Pitman A."/>
        </authorList>
    </citation>
    <scope>NUCLEOTIDE SEQUENCE [LARGE SCALE GENOMIC DNA]</scope>
    <source>
        <strain evidence="4 5">ICMP 13104</strain>
    </source>
</reference>
<accession>A0A0W0IFE1</accession>
<dbReference type="Proteomes" id="UP000053048">
    <property type="component" value="Unassembled WGS sequence"/>
</dbReference>
<dbReference type="GO" id="GO:0019563">
    <property type="term" value="P:glycerol catabolic process"/>
    <property type="evidence" value="ECO:0007669"/>
    <property type="project" value="TreeGrafter"/>
</dbReference>
<dbReference type="PANTHER" id="PTHR28629:SF4">
    <property type="entry name" value="TRIOKINASE_FMN CYCLASE"/>
    <property type="match status" value="1"/>
</dbReference>
<dbReference type="InterPro" id="IPR004007">
    <property type="entry name" value="DhaL_dom"/>
</dbReference>
<sequence>MSQHFSTHDGTAIVADLVSVIVANREYLSEVDGAIGDGDHGINMAKGFAHCGRTIEGRQLTLAEALDELTLSLMEGIGGSMGPLYGSLFIGMADQVRGSDKIDAATFASLLRGGLTSLQDITEAGVGDKCLMDTLIPAVEAFEQAHASGASFNEALDAMKRAAAQGRDSTRDLVAKIGRASRLGERSLGVLDAGAVSCCLILNRLADSVQPRLVQAGHS</sequence>
<keyword evidence="2 4" id="KW-0418">Kinase</keyword>
<name>A0A0W0IFE1_PSEVI</name>
<proteinExistence type="predicted"/>
<feature type="domain" description="DhaL" evidence="3">
    <location>
        <begin position="8"/>
        <end position="207"/>
    </location>
</feature>
<dbReference type="AlphaFoldDB" id="A0A0W0IFE1"/>
<evidence type="ECO:0000256" key="2">
    <source>
        <dbReference type="ARBA" id="ARBA00022777"/>
    </source>
</evidence>
<dbReference type="SMART" id="SM01120">
    <property type="entry name" value="Dak2"/>
    <property type="match status" value="1"/>
</dbReference>
<dbReference type="FunFam" id="1.25.40.340:FF:000002">
    <property type="entry name" value="Dihydroxyacetone kinase, L subunit"/>
    <property type="match status" value="1"/>
</dbReference>
<keyword evidence="1" id="KW-0808">Transferase</keyword>
<dbReference type="Gene3D" id="1.25.40.340">
    <property type="match status" value="1"/>
</dbReference>
<dbReference type="PANTHER" id="PTHR28629">
    <property type="entry name" value="TRIOKINASE/FMN CYCLASE"/>
    <property type="match status" value="1"/>
</dbReference>
<dbReference type="GO" id="GO:0004371">
    <property type="term" value="F:glycerone kinase activity"/>
    <property type="evidence" value="ECO:0007669"/>
    <property type="project" value="InterPro"/>
</dbReference>
<dbReference type="InterPro" id="IPR036117">
    <property type="entry name" value="DhaL_dom_sf"/>
</dbReference>
<evidence type="ECO:0000259" key="3">
    <source>
        <dbReference type="PROSITE" id="PS51480"/>
    </source>
</evidence>
<organism evidence="4 5">
    <name type="scientific">Pseudomonas viridiflava ICMP 13104</name>
    <dbReference type="NCBI Taxonomy" id="1198305"/>
    <lineage>
        <taxon>Bacteria</taxon>
        <taxon>Pseudomonadati</taxon>
        <taxon>Pseudomonadota</taxon>
        <taxon>Gammaproteobacteria</taxon>
        <taxon>Pseudomonadales</taxon>
        <taxon>Pseudomonadaceae</taxon>
        <taxon>Pseudomonas</taxon>
    </lineage>
</organism>
<protein>
    <submittedName>
        <fullName evidence="4">Dihydroxyacetone kinase</fullName>
    </submittedName>
</protein>
<dbReference type="Pfam" id="PF02734">
    <property type="entry name" value="Dak2"/>
    <property type="match status" value="1"/>
</dbReference>
<dbReference type="EMBL" id="LKEJ01000013">
    <property type="protein sequence ID" value="KTB71676.1"/>
    <property type="molecule type" value="Genomic_DNA"/>
</dbReference>
<evidence type="ECO:0000256" key="1">
    <source>
        <dbReference type="ARBA" id="ARBA00022679"/>
    </source>
</evidence>
<gene>
    <name evidence="4" type="ORF">AO067_21495</name>
</gene>
<dbReference type="GO" id="GO:0005829">
    <property type="term" value="C:cytosol"/>
    <property type="evidence" value="ECO:0007669"/>
    <property type="project" value="TreeGrafter"/>
</dbReference>
<dbReference type="SUPFAM" id="SSF101473">
    <property type="entry name" value="DhaL-like"/>
    <property type="match status" value="1"/>
</dbReference>
<dbReference type="NCBIfam" id="TIGR02365">
    <property type="entry name" value="dha_L_ycgS"/>
    <property type="match status" value="1"/>
</dbReference>